<keyword evidence="1" id="KW-1133">Transmembrane helix</keyword>
<evidence type="ECO:0000256" key="1">
    <source>
        <dbReference type="SAM" id="Phobius"/>
    </source>
</evidence>
<accession>A0A4R1QDT5</accession>
<proteinExistence type="predicted"/>
<reference evidence="2 3" key="1">
    <citation type="submission" date="2019-03" db="EMBL/GenBank/DDBJ databases">
        <title>Genomic Encyclopedia of Type Strains, Phase IV (KMG-IV): sequencing the most valuable type-strain genomes for metagenomic binning, comparative biology and taxonomic classification.</title>
        <authorList>
            <person name="Goeker M."/>
        </authorList>
    </citation>
    <scope>NUCLEOTIDE SEQUENCE [LARGE SCALE GENOMIC DNA]</scope>
    <source>
        <strain evidence="2 3">DSM 24979</strain>
    </source>
</reference>
<feature type="transmembrane region" description="Helical" evidence="1">
    <location>
        <begin position="6"/>
        <end position="37"/>
    </location>
</feature>
<comment type="caution">
    <text evidence="2">The sequence shown here is derived from an EMBL/GenBank/DDBJ whole genome shotgun (WGS) entry which is preliminary data.</text>
</comment>
<organism evidence="2 3">
    <name type="scientific">Thermolongibacillus altinsuensis</name>
    <dbReference type="NCBI Taxonomy" id="575256"/>
    <lineage>
        <taxon>Bacteria</taxon>
        <taxon>Bacillati</taxon>
        <taxon>Bacillota</taxon>
        <taxon>Bacilli</taxon>
        <taxon>Bacillales</taxon>
        <taxon>Anoxybacillaceae</taxon>
        <taxon>Thermolongibacillus</taxon>
    </lineage>
</organism>
<keyword evidence="1" id="KW-0812">Transmembrane</keyword>
<protein>
    <submittedName>
        <fullName evidence="2">Uncharacterized protein</fullName>
    </submittedName>
</protein>
<evidence type="ECO:0000313" key="2">
    <source>
        <dbReference type="EMBL" id="TCL47067.1"/>
    </source>
</evidence>
<evidence type="ECO:0000313" key="3">
    <source>
        <dbReference type="Proteomes" id="UP000295658"/>
    </source>
</evidence>
<dbReference type="EMBL" id="SLUL01000013">
    <property type="protein sequence ID" value="TCL47067.1"/>
    <property type="molecule type" value="Genomic_DNA"/>
</dbReference>
<dbReference type="RefSeq" id="WP_132949141.1">
    <property type="nucleotide sequence ID" value="NZ_SLUL01000013.1"/>
</dbReference>
<sequence>MNIVPLLLLVISTLMFISSEGLNLFIIIPTATIGFIWGKLSKKQSEDMVLKIGVLGNAIWLIFLICWYSFIFYSWYQQP</sequence>
<keyword evidence="3" id="KW-1185">Reference proteome</keyword>
<dbReference type="AlphaFoldDB" id="A0A4R1QDT5"/>
<keyword evidence="1" id="KW-0472">Membrane</keyword>
<gene>
    <name evidence="2" type="ORF">EDD69_11373</name>
</gene>
<name>A0A4R1QDT5_9BACL</name>
<feature type="transmembrane region" description="Helical" evidence="1">
    <location>
        <begin position="49"/>
        <end position="76"/>
    </location>
</feature>
<dbReference type="Proteomes" id="UP000295658">
    <property type="component" value="Unassembled WGS sequence"/>
</dbReference>